<evidence type="ECO:0000256" key="6">
    <source>
        <dbReference type="PIRSR" id="PIRSR601019-2"/>
    </source>
</evidence>
<dbReference type="GeneID" id="94842895"/>
<protein>
    <recommendedName>
        <fullName evidence="9">G domain-containing protein</fullName>
    </recommendedName>
</protein>
<evidence type="ECO:0000313" key="8">
    <source>
        <dbReference type="Proteomes" id="UP000179807"/>
    </source>
</evidence>
<dbReference type="GO" id="GO:0003924">
    <property type="term" value="F:GTPase activity"/>
    <property type="evidence" value="ECO:0007669"/>
    <property type="project" value="InterPro"/>
</dbReference>
<keyword evidence="3 5" id="KW-0342">GTP-binding</keyword>
<keyword evidence="8" id="KW-1185">Reference proteome</keyword>
<feature type="binding site" evidence="6">
    <location>
        <position position="87"/>
    </location>
    <ligand>
        <name>Mg(2+)</name>
        <dbReference type="ChEBI" id="CHEBI:18420"/>
    </ligand>
</feature>
<dbReference type="GO" id="GO:0046872">
    <property type="term" value="F:metal ion binding"/>
    <property type="evidence" value="ECO:0007669"/>
    <property type="project" value="UniProtKB-KW"/>
</dbReference>
<dbReference type="SMART" id="SM00275">
    <property type="entry name" value="G_alpha"/>
    <property type="match status" value="1"/>
</dbReference>
<dbReference type="RefSeq" id="XP_068354444.1">
    <property type="nucleotide sequence ID" value="XM_068508191.1"/>
</dbReference>
<dbReference type="GO" id="GO:0001664">
    <property type="term" value="F:G protein-coupled receptor binding"/>
    <property type="evidence" value="ECO:0007669"/>
    <property type="project" value="TreeGrafter"/>
</dbReference>
<comment type="caution">
    <text evidence="7">The sequence shown here is derived from an EMBL/GenBank/DDBJ whole genome shotgun (WGS) entry which is preliminary data.</text>
</comment>
<evidence type="ECO:0000256" key="2">
    <source>
        <dbReference type="ARBA" id="ARBA00022741"/>
    </source>
</evidence>
<dbReference type="InterPro" id="IPR001019">
    <property type="entry name" value="Gprotein_alpha_su"/>
</dbReference>
<dbReference type="InterPro" id="IPR011025">
    <property type="entry name" value="GproteinA_insert"/>
</dbReference>
<feature type="binding site" evidence="5">
    <location>
        <begin position="212"/>
        <end position="218"/>
    </location>
    <ligand>
        <name>GTP</name>
        <dbReference type="ChEBI" id="CHEBI:37565"/>
    </ligand>
</feature>
<dbReference type="PANTHER" id="PTHR10218:SF302">
    <property type="entry name" value="GUANINE NUCLEOTIDE-BINDING PROTEIN ALPHA-5 SUBUNIT"/>
    <property type="match status" value="1"/>
</dbReference>
<name>A0A1J4JUV5_9EUKA</name>
<evidence type="ECO:0000256" key="3">
    <source>
        <dbReference type="ARBA" id="ARBA00023134"/>
    </source>
</evidence>
<reference evidence="7" key="1">
    <citation type="submission" date="2016-10" db="EMBL/GenBank/DDBJ databases">
        <authorList>
            <person name="Benchimol M."/>
            <person name="Almeida L.G."/>
            <person name="Vasconcelos A.T."/>
            <person name="Perreira-Neves A."/>
            <person name="Rosa I.A."/>
            <person name="Tasca T."/>
            <person name="Bogo M.R."/>
            <person name="de Souza W."/>
        </authorList>
    </citation>
    <scope>NUCLEOTIDE SEQUENCE [LARGE SCALE GENOMIC DNA]</scope>
    <source>
        <strain evidence="7">K</strain>
    </source>
</reference>
<dbReference type="Gene3D" id="3.40.50.300">
    <property type="entry name" value="P-loop containing nucleotide triphosphate hydrolases"/>
    <property type="match status" value="2"/>
</dbReference>
<evidence type="ECO:0000256" key="5">
    <source>
        <dbReference type="PIRSR" id="PIRSR601019-1"/>
    </source>
</evidence>
<dbReference type="PRINTS" id="PR00318">
    <property type="entry name" value="GPROTEINA"/>
</dbReference>
<dbReference type="SUPFAM" id="SSF52540">
    <property type="entry name" value="P-loop containing nucleoside triphosphate hydrolases"/>
    <property type="match status" value="1"/>
</dbReference>
<dbReference type="Pfam" id="PF00503">
    <property type="entry name" value="G-alpha"/>
    <property type="match status" value="1"/>
</dbReference>
<keyword evidence="4" id="KW-0807">Transducer</keyword>
<proteinExistence type="predicted"/>
<dbReference type="Proteomes" id="UP000179807">
    <property type="component" value="Unassembled WGS sequence"/>
</dbReference>
<evidence type="ECO:0000256" key="4">
    <source>
        <dbReference type="ARBA" id="ARBA00023224"/>
    </source>
</evidence>
<dbReference type="PANTHER" id="PTHR10218">
    <property type="entry name" value="GTP-BINDING PROTEIN ALPHA SUBUNIT"/>
    <property type="match status" value="1"/>
</dbReference>
<dbReference type="PROSITE" id="PS51882">
    <property type="entry name" value="G_ALPHA"/>
    <property type="match status" value="1"/>
</dbReference>
<accession>A0A1J4JUV5</accession>
<keyword evidence="6" id="KW-0460">Magnesium</keyword>
<dbReference type="Gene3D" id="1.10.400.10">
    <property type="entry name" value="GI Alpha 1, domain 2-like"/>
    <property type="match status" value="1"/>
</dbReference>
<feature type="binding site" evidence="6">
    <location>
        <position position="218"/>
    </location>
    <ligand>
        <name>Mg(2+)</name>
        <dbReference type="ChEBI" id="CHEBI:18420"/>
    </ligand>
</feature>
<sequence>MGAALDCCLKPNGELLDALVKKSLQKPTEVDEIGEIENLNIESFLLSNSIEFTDKINPTLYKIAPLTKFAKNQISIIILGNKNSGKSTFLRQFKLQADSFTDKERHSIICDIVFTFLDSIKKLVSRIRKENKFVNFENEDLIEELIGFNPRKFEISPFLFDEIVYVWNDPIIINGYKKYCEELCLNRFIPFFFAKINDYKNSEYLPSNEEILKMNSYTANYELFSFNLAKSETHQNHINQNQGENSIEKGQIEYSKIGQNPVEGEIERRMEKSWDISKELVRNEDNEKKEKKLKNKKKENGYNISLFDVSGKIFSRKNYKNIKFNCIFFFVSLGDFNLMMADSSENSRLNIFNDLDYFNELFDKFLYDSSNPIVVVFTKLDVFREKIENNSGLFKNVFPEFKGDSTNVNECQLFVAKLFLTAAARKNHRLFFRFSKSVDCFNKESVFDTVNYACQLIEEQRKRQREERKK</sequence>
<dbReference type="VEuPathDB" id="TrichDB:TRFO_31899"/>
<evidence type="ECO:0000313" key="7">
    <source>
        <dbReference type="EMBL" id="OHT01308.1"/>
    </source>
</evidence>
<keyword evidence="1 6" id="KW-0479">Metal-binding</keyword>
<dbReference type="InterPro" id="IPR027417">
    <property type="entry name" value="P-loop_NTPase"/>
</dbReference>
<dbReference type="AlphaFoldDB" id="A0A1J4JUV5"/>
<evidence type="ECO:0000256" key="1">
    <source>
        <dbReference type="ARBA" id="ARBA00022723"/>
    </source>
</evidence>
<gene>
    <name evidence="7" type="ORF">TRFO_31899</name>
</gene>
<keyword evidence="2 5" id="KW-0547">Nucleotide-binding</keyword>
<dbReference type="GO" id="GO:0005834">
    <property type="term" value="C:heterotrimeric G-protein complex"/>
    <property type="evidence" value="ECO:0007669"/>
    <property type="project" value="TreeGrafter"/>
</dbReference>
<dbReference type="GO" id="GO:0005737">
    <property type="term" value="C:cytoplasm"/>
    <property type="evidence" value="ECO:0007669"/>
    <property type="project" value="TreeGrafter"/>
</dbReference>
<dbReference type="SUPFAM" id="SSF47895">
    <property type="entry name" value="Transducin (alpha subunit), insertion domain"/>
    <property type="match status" value="1"/>
</dbReference>
<dbReference type="EMBL" id="MLAK01000917">
    <property type="protein sequence ID" value="OHT01308.1"/>
    <property type="molecule type" value="Genomic_DNA"/>
</dbReference>
<dbReference type="GO" id="GO:0031683">
    <property type="term" value="F:G-protein beta/gamma-subunit complex binding"/>
    <property type="evidence" value="ECO:0007669"/>
    <property type="project" value="InterPro"/>
</dbReference>
<dbReference type="GO" id="GO:0007188">
    <property type="term" value="P:adenylate cyclase-modulating G protein-coupled receptor signaling pathway"/>
    <property type="evidence" value="ECO:0007669"/>
    <property type="project" value="TreeGrafter"/>
</dbReference>
<organism evidence="7 8">
    <name type="scientific">Tritrichomonas foetus</name>
    <dbReference type="NCBI Taxonomy" id="1144522"/>
    <lineage>
        <taxon>Eukaryota</taxon>
        <taxon>Metamonada</taxon>
        <taxon>Parabasalia</taxon>
        <taxon>Tritrichomonadida</taxon>
        <taxon>Tritrichomonadidae</taxon>
        <taxon>Tritrichomonas</taxon>
    </lineage>
</organism>
<dbReference type="GO" id="GO:0005525">
    <property type="term" value="F:GTP binding"/>
    <property type="evidence" value="ECO:0007669"/>
    <property type="project" value="UniProtKB-KW"/>
</dbReference>
<evidence type="ECO:0008006" key="9">
    <source>
        <dbReference type="Google" id="ProtNLM"/>
    </source>
</evidence>